<keyword evidence="3" id="KW-1185">Reference proteome</keyword>
<dbReference type="Proteomes" id="UP001172159">
    <property type="component" value="Unassembled WGS sequence"/>
</dbReference>
<reference evidence="2" key="1">
    <citation type="submission" date="2023-06" db="EMBL/GenBank/DDBJ databases">
        <title>Genome-scale phylogeny and comparative genomics of the fungal order Sordariales.</title>
        <authorList>
            <consortium name="Lawrence Berkeley National Laboratory"/>
            <person name="Hensen N."/>
            <person name="Bonometti L."/>
            <person name="Westerberg I."/>
            <person name="Brannstrom I.O."/>
            <person name="Guillou S."/>
            <person name="Cros-Aarteil S."/>
            <person name="Calhoun S."/>
            <person name="Haridas S."/>
            <person name="Kuo A."/>
            <person name="Mondo S."/>
            <person name="Pangilinan J."/>
            <person name="Riley R."/>
            <person name="Labutti K."/>
            <person name="Andreopoulos B."/>
            <person name="Lipzen A."/>
            <person name="Chen C."/>
            <person name="Yanf M."/>
            <person name="Daum C."/>
            <person name="Ng V."/>
            <person name="Clum A."/>
            <person name="Steindorff A."/>
            <person name="Ohm R."/>
            <person name="Martin F."/>
            <person name="Silar P."/>
            <person name="Natvig D."/>
            <person name="Lalanne C."/>
            <person name="Gautier V."/>
            <person name="Ament-Velasquez S.L."/>
            <person name="Kruys A."/>
            <person name="Hutchinson M.I."/>
            <person name="Powell A.J."/>
            <person name="Barry K."/>
            <person name="Miller A.N."/>
            <person name="Grigoriev I.V."/>
            <person name="Debuchy R."/>
            <person name="Gladieux P."/>
            <person name="Thoren M.H."/>
            <person name="Johannesson H."/>
        </authorList>
    </citation>
    <scope>NUCLEOTIDE SEQUENCE</scope>
    <source>
        <strain evidence="2">CBS 540.89</strain>
    </source>
</reference>
<dbReference type="EMBL" id="JAUKTV010000004">
    <property type="protein sequence ID" value="KAK0739139.1"/>
    <property type="molecule type" value="Genomic_DNA"/>
</dbReference>
<evidence type="ECO:0000256" key="1">
    <source>
        <dbReference type="SAM" id="MobiDB-lite"/>
    </source>
</evidence>
<feature type="region of interest" description="Disordered" evidence="1">
    <location>
        <begin position="26"/>
        <end position="54"/>
    </location>
</feature>
<feature type="region of interest" description="Disordered" evidence="1">
    <location>
        <begin position="91"/>
        <end position="110"/>
    </location>
</feature>
<protein>
    <submittedName>
        <fullName evidence="2">Uncharacterized protein</fullName>
    </submittedName>
</protein>
<comment type="caution">
    <text evidence="2">The sequence shown here is derived from an EMBL/GenBank/DDBJ whole genome shotgun (WGS) entry which is preliminary data.</text>
</comment>
<evidence type="ECO:0000313" key="2">
    <source>
        <dbReference type="EMBL" id="KAK0739139.1"/>
    </source>
</evidence>
<accession>A0AA40BRM3</accession>
<evidence type="ECO:0000313" key="3">
    <source>
        <dbReference type="Proteomes" id="UP001172159"/>
    </source>
</evidence>
<name>A0AA40BRM3_9PEZI</name>
<feature type="compositionally biased region" description="Polar residues" evidence="1">
    <location>
        <begin position="34"/>
        <end position="44"/>
    </location>
</feature>
<dbReference type="AlphaFoldDB" id="A0AA40BRM3"/>
<proteinExistence type="predicted"/>
<organism evidence="2 3">
    <name type="scientific">Apiosordaria backusii</name>
    <dbReference type="NCBI Taxonomy" id="314023"/>
    <lineage>
        <taxon>Eukaryota</taxon>
        <taxon>Fungi</taxon>
        <taxon>Dikarya</taxon>
        <taxon>Ascomycota</taxon>
        <taxon>Pezizomycotina</taxon>
        <taxon>Sordariomycetes</taxon>
        <taxon>Sordariomycetidae</taxon>
        <taxon>Sordariales</taxon>
        <taxon>Lasiosphaeriaceae</taxon>
        <taxon>Apiosordaria</taxon>
    </lineage>
</organism>
<gene>
    <name evidence="2" type="ORF">B0T21DRAFT_362041</name>
</gene>
<sequence>MLMSFFTPESSCLPLIFNLQRKKTKGASKRRWQRNNCGARNPSNVPKIEASPGSLSTVHPDGIWDSLEKVFGNILKLHDIPPCPVSWILSKRSSKPDPLLTAGHPTKPQL</sequence>